<gene>
    <name evidence="1" type="ORF">SAMN05443248_3011</name>
</gene>
<name>A0A1M5NIH2_9BRAD</name>
<dbReference type="AlphaFoldDB" id="A0A1M5NIH2"/>
<reference evidence="1 2" key="1">
    <citation type="submission" date="2016-11" db="EMBL/GenBank/DDBJ databases">
        <authorList>
            <person name="Jaros S."/>
            <person name="Januszkiewicz K."/>
            <person name="Wedrychowicz H."/>
        </authorList>
    </citation>
    <scope>NUCLEOTIDE SEQUENCE [LARGE SCALE GENOMIC DNA]</scope>
    <source>
        <strain evidence="1 2">GAS138</strain>
    </source>
</reference>
<protein>
    <submittedName>
        <fullName evidence="1">Uncharacterized protein</fullName>
    </submittedName>
</protein>
<organism evidence="1 2">
    <name type="scientific">Bradyrhizobium erythrophlei</name>
    <dbReference type="NCBI Taxonomy" id="1437360"/>
    <lineage>
        <taxon>Bacteria</taxon>
        <taxon>Pseudomonadati</taxon>
        <taxon>Pseudomonadota</taxon>
        <taxon>Alphaproteobacteria</taxon>
        <taxon>Hyphomicrobiales</taxon>
        <taxon>Nitrobacteraceae</taxon>
        <taxon>Bradyrhizobium</taxon>
    </lineage>
</organism>
<dbReference type="OrthoDB" id="7391201at2"/>
<dbReference type="RefSeq" id="WP_079601955.1">
    <property type="nucleotide sequence ID" value="NZ_LT670817.1"/>
</dbReference>
<evidence type="ECO:0000313" key="1">
    <source>
        <dbReference type="EMBL" id="SHG89366.1"/>
    </source>
</evidence>
<sequence>MSTHTFPTSGDAYDACQTGIHFAFDGEYPVETGDILVIEKEKVVGIADTRPVAVTKERGHLHTPAAGVALCVCLEGRLPSMDVIDQAKKLAAERGWPVRD</sequence>
<evidence type="ECO:0000313" key="2">
    <source>
        <dbReference type="Proteomes" id="UP000189796"/>
    </source>
</evidence>
<accession>A0A1M5NIH2</accession>
<dbReference type="Proteomes" id="UP000189796">
    <property type="component" value="Chromosome I"/>
</dbReference>
<dbReference type="EMBL" id="LT670817">
    <property type="protein sequence ID" value="SHG89366.1"/>
    <property type="molecule type" value="Genomic_DNA"/>
</dbReference>
<proteinExistence type="predicted"/>